<keyword evidence="10" id="KW-0902">Two-component regulatory system</keyword>
<keyword evidence="8" id="KW-0067">ATP-binding</keyword>
<keyword evidence="7" id="KW-0547">Nucleotide-binding</keyword>
<evidence type="ECO:0000256" key="2">
    <source>
        <dbReference type="ARBA" id="ARBA00004651"/>
    </source>
</evidence>
<dbReference type="PROSITE" id="PS50110">
    <property type="entry name" value="RESPONSE_REGULATORY"/>
    <property type="match status" value="1"/>
</dbReference>
<dbReference type="InterPro" id="IPR001789">
    <property type="entry name" value="Sig_transdc_resp-reg_receiver"/>
</dbReference>
<evidence type="ECO:0000313" key="15">
    <source>
        <dbReference type="EMBL" id="CTQ51118.1"/>
    </source>
</evidence>
<dbReference type="SUPFAM" id="SSF52172">
    <property type="entry name" value="CheY-like"/>
    <property type="match status" value="1"/>
</dbReference>
<dbReference type="RefSeq" id="WP_083481194.1">
    <property type="nucleotide sequence ID" value="NZ_CXSU01000012.1"/>
</dbReference>
<dbReference type="PROSITE" id="PS50109">
    <property type="entry name" value="HIS_KIN"/>
    <property type="match status" value="1"/>
</dbReference>
<dbReference type="GO" id="GO:0005886">
    <property type="term" value="C:plasma membrane"/>
    <property type="evidence" value="ECO:0007669"/>
    <property type="project" value="UniProtKB-SubCell"/>
</dbReference>
<dbReference type="InterPro" id="IPR036097">
    <property type="entry name" value="HisK_dim/P_sf"/>
</dbReference>
<evidence type="ECO:0000256" key="3">
    <source>
        <dbReference type="ARBA" id="ARBA00012438"/>
    </source>
</evidence>
<evidence type="ECO:0000256" key="4">
    <source>
        <dbReference type="ARBA" id="ARBA00022475"/>
    </source>
</evidence>
<evidence type="ECO:0000259" key="14">
    <source>
        <dbReference type="PROSITE" id="PS50110"/>
    </source>
</evidence>
<dbReference type="EMBL" id="CXSU01000012">
    <property type="protein sequence ID" value="CTQ51118.1"/>
    <property type="molecule type" value="Genomic_DNA"/>
</dbReference>
<dbReference type="SUPFAM" id="SSF47384">
    <property type="entry name" value="Homodimeric domain of signal transducing histidine kinase"/>
    <property type="match status" value="1"/>
</dbReference>
<organism evidence="15 16">
    <name type="scientific">Jannaschia donghaensis</name>
    <dbReference type="NCBI Taxonomy" id="420998"/>
    <lineage>
        <taxon>Bacteria</taxon>
        <taxon>Pseudomonadati</taxon>
        <taxon>Pseudomonadota</taxon>
        <taxon>Alphaproteobacteria</taxon>
        <taxon>Rhodobacterales</taxon>
        <taxon>Roseobacteraceae</taxon>
        <taxon>Jannaschia</taxon>
    </lineage>
</organism>
<keyword evidence="6" id="KW-0812">Transmembrane</keyword>
<evidence type="ECO:0000256" key="12">
    <source>
        <dbReference type="PROSITE-ProRule" id="PRU00169"/>
    </source>
</evidence>
<keyword evidence="11" id="KW-0472">Membrane</keyword>
<comment type="catalytic activity">
    <reaction evidence="1">
        <text>ATP + protein L-histidine = ADP + protein N-phospho-L-histidine.</text>
        <dbReference type="EC" id="2.7.13.3"/>
    </reaction>
</comment>
<dbReference type="InterPro" id="IPR005467">
    <property type="entry name" value="His_kinase_dom"/>
</dbReference>
<accession>A0A0M6YL81</accession>
<reference evidence="15 16" key="1">
    <citation type="submission" date="2015-07" db="EMBL/GenBank/DDBJ databases">
        <authorList>
            <person name="Noorani M."/>
        </authorList>
    </citation>
    <scope>NUCLEOTIDE SEQUENCE [LARGE SCALE GENOMIC DNA]</scope>
    <source>
        <strain evidence="15 16">CECT 7802</strain>
    </source>
</reference>
<dbReference type="PANTHER" id="PTHR45339">
    <property type="entry name" value="HYBRID SIGNAL TRANSDUCTION HISTIDINE KINASE J"/>
    <property type="match status" value="1"/>
</dbReference>
<dbReference type="CDD" id="cd17546">
    <property type="entry name" value="REC_hyHK_CKI1_RcsC-like"/>
    <property type="match status" value="1"/>
</dbReference>
<evidence type="ECO:0000256" key="5">
    <source>
        <dbReference type="ARBA" id="ARBA00022553"/>
    </source>
</evidence>
<evidence type="ECO:0000256" key="1">
    <source>
        <dbReference type="ARBA" id="ARBA00000085"/>
    </source>
</evidence>
<dbReference type="OrthoDB" id="7873557at2"/>
<dbReference type="Gene3D" id="1.10.287.130">
    <property type="match status" value="1"/>
</dbReference>
<evidence type="ECO:0000256" key="11">
    <source>
        <dbReference type="ARBA" id="ARBA00023136"/>
    </source>
</evidence>
<dbReference type="AlphaFoldDB" id="A0A0M6YL81"/>
<dbReference type="SUPFAM" id="SSF55874">
    <property type="entry name" value="ATPase domain of HSP90 chaperone/DNA topoisomerase II/histidine kinase"/>
    <property type="match status" value="1"/>
</dbReference>
<dbReference type="InterPro" id="IPR011006">
    <property type="entry name" value="CheY-like_superfamily"/>
</dbReference>
<dbReference type="Gene3D" id="3.40.50.2300">
    <property type="match status" value="1"/>
</dbReference>
<evidence type="ECO:0000256" key="10">
    <source>
        <dbReference type="ARBA" id="ARBA00023012"/>
    </source>
</evidence>
<feature type="domain" description="Response regulatory" evidence="14">
    <location>
        <begin position="248"/>
        <end position="367"/>
    </location>
</feature>
<evidence type="ECO:0000259" key="13">
    <source>
        <dbReference type="PROSITE" id="PS50109"/>
    </source>
</evidence>
<dbReference type="CDD" id="cd00082">
    <property type="entry name" value="HisKA"/>
    <property type="match status" value="1"/>
</dbReference>
<sequence length="492" mass="52927">MTGGADERKTGRTTGPDGTVLLAHDIRSAVSDVIGGVRLMDRDSLPAQARTQLDRVQSSAELLARLVEDLLDGAPRDTAGPVGNLNLRRFIDDELRRWHGAAQGTGVIVNTDLGGGLPDIVQLPLLPLRRIIANLMSNALRHSTGDRITLGTELLDDGTLNLCVQDNGAGLPDDMVWPPEQGDPPEGERHGMGLQIASAHARDMGARILSERSQMGGARVMLSIPKSVWSRIEEPGPDDMLPDLRGFRILVADDSGTNRMLVQVMLTRLGAECEFARDGIEALNWLARERFDLALIDVEMPMLGGLDVMQSERLRQARGVAPPTSMVAMTAYVRGDNKDAILEAGADGILSKPLGTIEMFGAAIWQFLKAAPDSSGWAPETAPALSAATLSELMRAAGPAQEADLLDRLREDLRIVERALTDALDRDDLPAVAAQTHVLLSLSSAIGALPTQETARRLNRLARDGQIDAVRATGKVCLTRLAQLRAELVHAN</sequence>
<comment type="subcellular location">
    <subcellularLocation>
        <location evidence="2">Cell membrane</location>
        <topology evidence="2">Multi-pass membrane protein</topology>
    </subcellularLocation>
</comment>
<dbReference type="InterPro" id="IPR003661">
    <property type="entry name" value="HisK_dim/P_dom"/>
</dbReference>
<keyword evidence="16" id="KW-1185">Reference proteome</keyword>
<evidence type="ECO:0000256" key="6">
    <source>
        <dbReference type="ARBA" id="ARBA00022692"/>
    </source>
</evidence>
<evidence type="ECO:0000313" key="16">
    <source>
        <dbReference type="Proteomes" id="UP000049222"/>
    </source>
</evidence>
<dbReference type="SMART" id="SM00387">
    <property type="entry name" value="HATPase_c"/>
    <property type="match status" value="1"/>
</dbReference>
<evidence type="ECO:0000256" key="7">
    <source>
        <dbReference type="ARBA" id="ARBA00022741"/>
    </source>
</evidence>
<dbReference type="Pfam" id="PF00072">
    <property type="entry name" value="Response_reg"/>
    <property type="match status" value="1"/>
</dbReference>
<dbReference type="SUPFAM" id="SSF47226">
    <property type="entry name" value="Histidine-containing phosphotransfer domain, HPT domain"/>
    <property type="match status" value="1"/>
</dbReference>
<dbReference type="InterPro" id="IPR003594">
    <property type="entry name" value="HATPase_dom"/>
</dbReference>
<dbReference type="STRING" id="420998.JDO7802_03156"/>
<evidence type="ECO:0000256" key="8">
    <source>
        <dbReference type="ARBA" id="ARBA00022840"/>
    </source>
</evidence>
<dbReference type="PANTHER" id="PTHR45339:SF1">
    <property type="entry name" value="HYBRID SIGNAL TRANSDUCTION HISTIDINE KINASE J"/>
    <property type="match status" value="1"/>
</dbReference>
<dbReference type="InterPro" id="IPR036890">
    <property type="entry name" value="HATPase_C_sf"/>
</dbReference>
<dbReference type="InterPro" id="IPR036641">
    <property type="entry name" value="HPT_dom_sf"/>
</dbReference>
<keyword evidence="4" id="KW-1003">Cell membrane</keyword>
<keyword evidence="15" id="KW-0808">Transferase</keyword>
<keyword evidence="5 12" id="KW-0597">Phosphoprotein</keyword>
<dbReference type="Gene3D" id="1.20.120.160">
    <property type="entry name" value="HPT domain"/>
    <property type="match status" value="1"/>
</dbReference>
<dbReference type="Gene3D" id="3.30.565.10">
    <property type="entry name" value="Histidine kinase-like ATPase, C-terminal domain"/>
    <property type="match status" value="1"/>
</dbReference>
<dbReference type="Proteomes" id="UP000049222">
    <property type="component" value="Unassembled WGS sequence"/>
</dbReference>
<name>A0A0M6YL81_9RHOB</name>
<evidence type="ECO:0000256" key="9">
    <source>
        <dbReference type="ARBA" id="ARBA00022989"/>
    </source>
</evidence>
<dbReference type="GO" id="GO:0005524">
    <property type="term" value="F:ATP binding"/>
    <property type="evidence" value="ECO:0007669"/>
    <property type="project" value="UniProtKB-KW"/>
</dbReference>
<dbReference type="SMART" id="SM00448">
    <property type="entry name" value="REC"/>
    <property type="match status" value="1"/>
</dbReference>
<feature type="modified residue" description="4-aspartylphosphate" evidence="12">
    <location>
        <position position="297"/>
    </location>
</feature>
<feature type="domain" description="Histidine kinase" evidence="13">
    <location>
        <begin position="21"/>
        <end position="228"/>
    </location>
</feature>
<keyword evidence="9" id="KW-1133">Transmembrane helix</keyword>
<dbReference type="GO" id="GO:0000155">
    <property type="term" value="F:phosphorelay sensor kinase activity"/>
    <property type="evidence" value="ECO:0007669"/>
    <property type="project" value="InterPro"/>
</dbReference>
<gene>
    <name evidence="15" type="primary">arcB_2</name>
    <name evidence="15" type="ORF">JDO7802_03156</name>
</gene>
<dbReference type="Pfam" id="PF02518">
    <property type="entry name" value="HATPase_c"/>
    <property type="match status" value="1"/>
</dbReference>
<proteinExistence type="predicted"/>
<dbReference type="EC" id="2.7.13.3" evidence="3"/>
<protein>
    <recommendedName>
        <fullName evidence="3">histidine kinase</fullName>
        <ecNumber evidence="3">2.7.13.3</ecNumber>
    </recommendedName>
</protein>